<reference evidence="6 7" key="1">
    <citation type="submission" date="2017-05" db="EMBL/GenBank/DDBJ databases">
        <title>Full genome sequence of Pseudorhodoplanes sinuspersici.</title>
        <authorList>
            <person name="Dastgheib S.M.M."/>
            <person name="Shavandi M."/>
            <person name="Tirandaz H."/>
        </authorList>
    </citation>
    <scope>NUCLEOTIDE SEQUENCE [LARGE SCALE GENOMIC DNA]</scope>
    <source>
        <strain evidence="6 7">RIPI110</strain>
    </source>
</reference>
<dbReference type="PANTHER" id="PTHR32322:SF2">
    <property type="entry name" value="EAMA DOMAIN-CONTAINING PROTEIN"/>
    <property type="match status" value="1"/>
</dbReference>
<evidence type="ECO:0000313" key="6">
    <source>
        <dbReference type="EMBL" id="ARP98577.1"/>
    </source>
</evidence>
<dbReference type="InterPro" id="IPR050638">
    <property type="entry name" value="AA-Vitamin_Transporters"/>
</dbReference>
<evidence type="ECO:0000256" key="2">
    <source>
        <dbReference type="ARBA" id="ARBA00007362"/>
    </source>
</evidence>
<keyword evidence="7" id="KW-1185">Reference proteome</keyword>
<evidence type="ECO:0000256" key="3">
    <source>
        <dbReference type="ARBA" id="ARBA00022692"/>
    </source>
</evidence>
<evidence type="ECO:0000313" key="7">
    <source>
        <dbReference type="Proteomes" id="UP000194137"/>
    </source>
</evidence>
<dbReference type="Proteomes" id="UP000194137">
    <property type="component" value="Chromosome"/>
</dbReference>
<dbReference type="KEGG" id="psin:CAK95_05385"/>
<comment type="subcellular location">
    <subcellularLocation>
        <location evidence="1">Membrane</location>
        <topology evidence="1">Multi-pass membrane protein</topology>
    </subcellularLocation>
</comment>
<name>A0A1W6ZMV8_9HYPH</name>
<comment type="similarity">
    <text evidence="2">Belongs to the EamA transporter family.</text>
</comment>
<organism evidence="6 7">
    <name type="scientific">Pseudorhodoplanes sinuspersici</name>
    <dbReference type="NCBI Taxonomy" id="1235591"/>
    <lineage>
        <taxon>Bacteria</taxon>
        <taxon>Pseudomonadati</taxon>
        <taxon>Pseudomonadota</taxon>
        <taxon>Alphaproteobacteria</taxon>
        <taxon>Hyphomicrobiales</taxon>
        <taxon>Pseudorhodoplanes</taxon>
    </lineage>
</organism>
<keyword evidence="3" id="KW-0812">Transmembrane</keyword>
<gene>
    <name evidence="6" type="ORF">CAK95_05385</name>
</gene>
<protein>
    <submittedName>
        <fullName evidence="6">Uncharacterized protein</fullName>
    </submittedName>
</protein>
<dbReference type="InterPro" id="IPR037185">
    <property type="entry name" value="EmrE-like"/>
</dbReference>
<dbReference type="AlphaFoldDB" id="A0A1W6ZMV8"/>
<keyword evidence="5" id="KW-0472">Membrane</keyword>
<accession>A0A1W6ZMV8</accession>
<dbReference type="GO" id="GO:0016020">
    <property type="term" value="C:membrane"/>
    <property type="evidence" value="ECO:0007669"/>
    <property type="project" value="UniProtKB-SubCell"/>
</dbReference>
<sequence length="298" mass="31900">MLTRARLTAFDLLLYATVVVTWGFAWIAIHFQVGAVSPDVSILWRFLLAGMLMLGIAAIRGDRLRYSLQRHAMFALLGLTLFSTNFLLFYHAAETLPSGLLSIVFSLASLINVGLGALLYKTPIDRRVVIGGLLGAMGITAMFYSQVAGAEFQHGAVFALMLCIVGTIAFCFGNMVSSPLQRDKIPVFASTGYGMLYGSAALAVYAASRGHAFTIEWTLPYMSGLIYSALIASVVAFACYLTLLGRIGADRAAYVTVLGPVVALAVSTFVENFHWSLPTALGLAAVLAGNVLVLRPAK</sequence>
<dbReference type="STRING" id="1235591.CAK95_05385"/>
<evidence type="ECO:0000256" key="4">
    <source>
        <dbReference type="ARBA" id="ARBA00022989"/>
    </source>
</evidence>
<dbReference type="Pfam" id="PF00892">
    <property type="entry name" value="EamA"/>
    <property type="match status" value="2"/>
</dbReference>
<dbReference type="PANTHER" id="PTHR32322">
    <property type="entry name" value="INNER MEMBRANE TRANSPORTER"/>
    <property type="match status" value="1"/>
</dbReference>
<evidence type="ECO:0000256" key="1">
    <source>
        <dbReference type="ARBA" id="ARBA00004141"/>
    </source>
</evidence>
<dbReference type="OrthoDB" id="2352272at2"/>
<dbReference type="EMBL" id="CP021112">
    <property type="protein sequence ID" value="ARP98577.1"/>
    <property type="molecule type" value="Genomic_DNA"/>
</dbReference>
<dbReference type="InterPro" id="IPR000620">
    <property type="entry name" value="EamA_dom"/>
</dbReference>
<keyword evidence="4" id="KW-1133">Transmembrane helix</keyword>
<proteinExistence type="inferred from homology"/>
<dbReference type="SUPFAM" id="SSF103481">
    <property type="entry name" value="Multidrug resistance efflux transporter EmrE"/>
    <property type="match status" value="2"/>
</dbReference>
<dbReference type="RefSeq" id="WP_086087000.1">
    <property type="nucleotide sequence ID" value="NZ_CP021112.1"/>
</dbReference>
<evidence type="ECO:0000256" key="5">
    <source>
        <dbReference type="ARBA" id="ARBA00023136"/>
    </source>
</evidence>